<feature type="domain" description="Single Cache" evidence="7">
    <location>
        <begin position="8"/>
        <end position="101"/>
    </location>
</feature>
<evidence type="ECO:0000256" key="6">
    <source>
        <dbReference type="SAM" id="SignalP"/>
    </source>
</evidence>
<evidence type="ECO:0000313" key="8">
    <source>
        <dbReference type="EMBL" id="MRV74773.1"/>
    </source>
</evidence>
<dbReference type="GO" id="GO:0005886">
    <property type="term" value="C:plasma membrane"/>
    <property type="evidence" value="ECO:0007669"/>
    <property type="project" value="UniProtKB-SubCell"/>
</dbReference>
<dbReference type="GO" id="GO:0016301">
    <property type="term" value="F:kinase activity"/>
    <property type="evidence" value="ECO:0007669"/>
    <property type="project" value="UniProtKB-KW"/>
</dbReference>
<dbReference type="SMART" id="SM01049">
    <property type="entry name" value="Cache_2"/>
    <property type="match status" value="1"/>
</dbReference>
<feature type="chain" id="PRO_5030668565" evidence="6">
    <location>
        <begin position="20"/>
        <end position="148"/>
    </location>
</feature>
<reference evidence="8 9" key="1">
    <citation type="submission" date="2019-11" db="EMBL/GenBank/DDBJ databases">
        <title>Novel species isolated from a subtropical stream in China.</title>
        <authorList>
            <person name="Lu H."/>
        </authorList>
    </citation>
    <scope>NUCLEOTIDE SEQUENCE [LARGE SCALE GENOMIC DNA]</scope>
    <source>
        <strain evidence="8 9">FT92W</strain>
    </source>
</reference>
<sequence>MKFLIPFLTALLLSLTAQAAEHGTPDEAVALINKTAAYLIDEGPEKTFFEVSNPKGRFIYRDIYVVIYDLQGKIMAHGMTPRLVGLNAMDYRDDDDKQFVRDIIERAGKGQHGPVDFKWVHPQTQRLHAKSAYFRQVGLYVITAGIYK</sequence>
<evidence type="ECO:0000256" key="4">
    <source>
        <dbReference type="ARBA" id="ARBA00022989"/>
    </source>
</evidence>
<comment type="subcellular location">
    <subcellularLocation>
        <location evidence="1">Cell membrane</location>
        <topology evidence="1">Multi-pass membrane protein</topology>
    </subcellularLocation>
</comment>
<evidence type="ECO:0000259" key="7">
    <source>
        <dbReference type="SMART" id="SM01049"/>
    </source>
</evidence>
<dbReference type="EMBL" id="WKJJ01000016">
    <property type="protein sequence ID" value="MRV74773.1"/>
    <property type="molecule type" value="Genomic_DNA"/>
</dbReference>
<protein>
    <submittedName>
        <fullName evidence="8">Histidine kinase</fullName>
    </submittedName>
</protein>
<evidence type="ECO:0000256" key="2">
    <source>
        <dbReference type="ARBA" id="ARBA00022475"/>
    </source>
</evidence>
<dbReference type="Pfam" id="PF17200">
    <property type="entry name" value="sCache_2"/>
    <property type="match status" value="1"/>
</dbReference>
<keyword evidence="9" id="KW-1185">Reference proteome</keyword>
<name>A0A7X2IRQ2_9BURK</name>
<keyword evidence="5" id="KW-0472">Membrane</keyword>
<organism evidence="8 9">
    <name type="scientific">Pseudoduganella rivuli</name>
    <dbReference type="NCBI Taxonomy" id="2666085"/>
    <lineage>
        <taxon>Bacteria</taxon>
        <taxon>Pseudomonadati</taxon>
        <taxon>Pseudomonadota</taxon>
        <taxon>Betaproteobacteria</taxon>
        <taxon>Burkholderiales</taxon>
        <taxon>Oxalobacteraceae</taxon>
        <taxon>Telluria group</taxon>
        <taxon>Pseudoduganella</taxon>
    </lineage>
</organism>
<keyword evidence="4" id="KW-1133">Transmembrane helix</keyword>
<evidence type="ECO:0000256" key="1">
    <source>
        <dbReference type="ARBA" id="ARBA00004651"/>
    </source>
</evidence>
<evidence type="ECO:0000313" key="9">
    <source>
        <dbReference type="Proteomes" id="UP000446768"/>
    </source>
</evidence>
<keyword evidence="8" id="KW-0418">Kinase</keyword>
<evidence type="ECO:0000256" key="3">
    <source>
        <dbReference type="ARBA" id="ARBA00022692"/>
    </source>
</evidence>
<keyword evidence="8" id="KW-0808">Transferase</keyword>
<gene>
    <name evidence="8" type="ORF">GJ700_23975</name>
</gene>
<accession>A0A7X2IRQ2</accession>
<comment type="caution">
    <text evidence="8">The sequence shown here is derived from an EMBL/GenBank/DDBJ whole genome shotgun (WGS) entry which is preliminary data.</text>
</comment>
<feature type="signal peptide" evidence="6">
    <location>
        <begin position="1"/>
        <end position="19"/>
    </location>
</feature>
<keyword evidence="3" id="KW-0812">Transmembrane</keyword>
<keyword evidence="6" id="KW-0732">Signal</keyword>
<dbReference type="AlphaFoldDB" id="A0A7X2IRQ2"/>
<dbReference type="Proteomes" id="UP000446768">
    <property type="component" value="Unassembled WGS sequence"/>
</dbReference>
<dbReference type="InterPro" id="IPR033480">
    <property type="entry name" value="sCache_2"/>
</dbReference>
<dbReference type="RefSeq" id="WP_154378663.1">
    <property type="nucleotide sequence ID" value="NZ_WKJJ01000016.1"/>
</dbReference>
<proteinExistence type="predicted"/>
<dbReference type="Gene3D" id="3.30.450.20">
    <property type="entry name" value="PAS domain"/>
    <property type="match status" value="1"/>
</dbReference>
<keyword evidence="2" id="KW-1003">Cell membrane</keyword>
<evidence type="ECO:0000256" key="5">
    <source>
        <dbReference type="ARBA" id="ARBA00023136"/>
    </source>
</evidence>